<geneLocation type="plasmid" evidence="10">
    <name>unnamed</name>
</geneLocation>
<evidence type="ECO:0000256" key="5">
    <source>
        <dbReference type="ARBA" id="ARBA00023139"/>
    </source>
</evidence>
<evidence type="ECO:0000313" key="10">
    <source>
        <dbReference type="EMBL" id="AHH13133.1"/>
    </source>
</evidence>
<evidence type="ECO:0000256" key="9">
    <source>
        <dbReference type="SAM" id="MobiDB-lite"/>
    </source>
</evidence>
<keyword evidence="3" id="KW-0732">Signal</keyword>
<keyword evidence="6 8" id="KW-0998">Cell outer membrane</keyword>
<dbReference type="HOGENOM" id="CLU_2932139_0_0_12"/>
<keyword evidence="4 8" id="KW-0472">Membrane</keyword>
<organism evidence="10">
    <name type="scientific">Borrelia hermsii YBT</name>
    <dbReference type="NCBI Taxonomy" id="1313295"/>
    <lineage>
        <taxon>Bacteria</taxon>
        <taxon>Pseudomonadati</taxon>
        <taxon>Spirochaetota</taxon>
        <taxon>Spirochaetia</taxon>
        <taxon>Spirochaetales</taxon>
        <taxon>Borreliaceae</taxon>
        <taxon>Borrelia</taxon>
    </lineage>
</organism>
<protein>
    <recommendedName>
        <fullName evidence="8">Variable large protein</fullName>
    </recommendedName>
</protein>
<dbReference type="Pfam" id="PF00921">
    <property type="entry name" value="Lipoprotein_2"/>
    <property type="match status" value="1"/>
</dbReference>
<keyword evidence="7 8" id="KW-0449">Lipoprotein</keyword>
<accession>W5T2H2</accession>
<sequence length="60" mass="6285">MCSHHLGDMVVGAAGTEVDKLVKGIKDIVGVVLKGKGSANAGDANNAKKQQPMRLKQLEQ</sequence>
<dbReference type="GO" id="GO:0009279">
    <property type="term" value="C:cell outer membrane"/>
    <property type="evidence" value="ECO:0007669"/>
    <property type="project" value="UniProtKB-SubCell"/>
</dbReference>
<dbReference type="SUPFAM" id="SSF74748">
    <property type="entry name" value="Variable surface antigen VlsE"/>
    <property type="match status" value="1"/>
</dbReference>
<dbReference type="EMBL" id="CP005712">
    <property type="protein sequence ID" value="AHH13133.1"/>
    <property type="molecule type" value="Genomic_DNA"/>
</dbReference>
<evidence type="ECO:0000256" key="3">
    <source>
        <dbReference type="ARBA" id="ARBA00022729"/>
    </source>
</evidence>
<feature type="region of interest" description="Disordered" evidence="9">
    <location>
        <begin position="37"/>
        <end position="60"/>
    </location>
</feature>
<dbReference type="InterPro" id="IPR000680">
    <property type="entry name" value="Borrelia_lipo"/>
</dbReference>
<dbReference type="AlphaFoldDB" id="W5T2H2"/>
<gene>
    <name evidence="10" type="ORF">BHO_0013600</name>
</gene>
<evidence type="ECO:0000256" key="2">
    <source>
        <dbReference type="ARBA" id="ARBA00004459"/>
    </source>
</evidence>
<evidence type="ECO:0000256" key="8">
    <source>
        <dbReference type="RuleBase" id="RU363105"/>
    </source>
</evidence>
<evidence type="ECO:0000256" key="4">
    <source>
        <dbReference type="ARBA" id="ARBA00023136"/>
    </source>
</evidence>
<name>W5T2H2_BORHE</name>
<evidence type="ECO:0000256" key="6">
    <source>
        <dbReference type="ARBA" id="ARBA00023237"/>
    </source>
</evidence>
<evidence type="ECO:0000256" key="1">
    <source>
        <dbReference type="ARBA" id="ARBA00003932"/>
    </source>
</evidence>
<comment type="subcellular location">
    <subcellularLocation>
        <location evidence="2 8">Cell outer membrane</location>
        <topology evidence="2 8">Lipid-anchor</topology>
    </subcellularLocation>
</comment>
<keyword evidence="5 8" id="KW-0564">Palmitate</keyword>
<proteinExistence type="predicted"/>
<evidence type="ECO:0000256" key="7">
    <source>
        <dbReference type="ARBA" id="ARBA00023288"/>
    </source>
</evidence>
<reference evidence="10" key="1">
    <citation type="submission" date="2013-04" db="EMBL/GenBank/DDBJ databases">
        <title>Comparative Genomics of Relapsing Fever Spirochetes.</title>
        <authorList>
            <person name="Schwan T.G."/>
            <person name="Raffel S.J."/>
            <person name="Porcella S.F."/>
            <person name="Martens C.A."/>
            <person name="Bruno D.P."/>
            <person name="Ricklefs S.M."/>
            <person name="Barbian K.B."/>
        </authorList>
    </citation>
    <scope>NUCLEOTIDE SEQUENCE</scope>
    <source>
        <strain evidence="10">YBT</strain>
        <plasmid evidence="10">unnamed</plasmid>
    </source>
</reference>
<comment type="function">
    <text evidence="1 8">The Vlp and Vsp proteins are antigenically distinct proteins, only one vlp or vsp gene is transcriptionally active at any one time. Switching between these genes is a mechanism of host immune response evasion.</text>
</comment>
<keyword evidence="10" id="KW-0614">Plasmid</keyword>